<evidence type="ECO:0000313" key="4">
    <source>
        <dbReference type="Proteomes" id="UP000509510"/>
    </source>
</evidence>
<dbReference type="PANTHER" id="PTHR46082:SF11">
    <property type="entry name" value="AAA+ ATPASE DOMAIN-CONTAINING PROTEIN-RELATED"/>
    <property type="match status" value="1"/>
</dbReference>
<reference evidence="4" key="1">
    <citation type="submission" date="2020-06" db="EMBL/GenBank/DDBJ databases">
        <title>A chromosome-scale genome assembly of Talaromyces rugulosus W13939.</title>
        <authorList>
            <person name="Wang B."/>
            <person name="Guo L."/>
            <person name="Ye K."/>
            <person name="Wang L."/>
        </authorList>
    </citation>
    <scope>NUCLEOTIDE SEQUENCE [LARGE SCALE GENOMIC DNA]</scope>
    <source>
        <strain evidence="4">W13939</strain>
    </source>
</reference>
<gene>
    <name evidence="3" type="ORF">TRUGW13939_02172</name>
</gene>
<dbReference type="OrthoDB" id="1577640at2759"/>
<dbReference type="InterPro" id="IPR000845">
    <property type="entry name" value="Nucleoside_phosphorylase_d"/>
</dbReference>
<sequence>MKLSVDGADQWELLQTVHQLFSRPLKCYGNTKTVGSTGNLPEERLQNYKDFFQIDMKMLLLNVQPDYELPTQAFQTCIDSFKDLLEAFENLIDDSILDIQDETFQDPLQETSRVNLENEKKAKWSKILRGRFFHKSDRHSQLASRAMSQAPSALPSPSCALHPNAKLRRVKETLYRDDGDLALLDNCVQLQKEQEFDTMLNVISSFNGTMRQLFKQTPALLDNPSAIQTTLPTKETKVPENSPGYAAWSLMENLHASFIDHLTYCESTHQARLHVPVLQKSDNVVSTLDVDMFFSTCQQSKKWHEAKCKVSRTPRKSIASKAFPGISLRALLENGHFGQTRKKGLTKISLKEKRIFAVILAHTMLQLCGGPWIQETWDAENIFFMFDPDTQKLFDFYRPYIASPLESDQLADVSCDDRMHKYPLILDFARILLEIEYGETIMATEEDYDAETHKETQDTPFFMIDRVLNEIADDVYQDYRNAISACLDIEKFLPPHGGFFDDPEFQQSIYKYIVAPLEDELFKAFRLKAGDLYLMNRHEEDTATHNRATINIWNVTETPLQDNQLKVRPMVSGSTHVENTTLESSGSIVIRESQTTLSISSATTYTPDSYTVAIVCPMGVEMAPVVAMLDKDHPDLSFTRRTNTYTLGQIGEHNVVITVMPEIGNSRAASVVTQLQNDFQSLQFGLLVGIGGGIPDLSKNDIRLGDVVVSKPAGAFGGVVQFDRGKTNVDNRFERTGSLNKPPQFLMASLEKLSAQHRIKGNRISHNLSTMLKKCPQMAEEKYVYQGEENDVLFKHTYMHKSGSNCKDCREDNVVERPPRRSTSPVVHYGTIGSANTVVKDAYTREKLKQDLGIICVEMEAAGLMDEFPCLVIRGICDYADSHKNKMWQPYAASTAAAFAKELLSVIPA</sequence>
<feature type="domain" description="DUF7580" evidence="2">
    <location>
        <begin position="312"/>
        <end position="521"/>
    </location>
</feature>
<dbReference type="PANTHER" id="PTHR46082">
    <property type="entry name" value="ATP/GTP-BINDING PROTEIN-RELATED"/>
    <property type="match status" value="1"/>
</dbReference>
<dbReference type="InterPro" id="IPR053137">
    <property type="entry name" value="NLR-like"/>
</dbReference>
<protein>
    <submittedName>
        <fullName evidence="3">Uncharacterized protein</fullName>
    </submittedName>
</protein>
<dbReference type="AlphaFoldDB" id="A0A7H8QMC6"/>
<dbReference type="Pfam" id="PF24476">
    <property type="entry name" value="DUF7580"/>
    <property type="match status" value="1"/>
</dbReference>
<dbReference type="InterPro" id="IPR056002">
    <property type="entry name" value="DUF7580"/>
</dbReference>
<dbReference type="GeneID" id="55989681"/>
<proteinExistence type="predicted"/>
<dbReference type="SUPFAM" id="SSF53167">
    <property type="entry name" value="Purine and uridine phosphorylases"/>
    <property type="match status" value="1"/>
</dbReference>
<dbReference type="GO" id="GO:0009116">
    <property type="term" value="P:nucleoside metabolic process"/>
    <property type="evidence" value="ECO:0007669"/>
    <property type="project" value="InterPro"/>
</dbReference>
<dbReference type="InterPro" id="IPR035994">
    <property type="entry name" value="Nucleoside_phosphorylase_sf"/>
</dbReference>
<keyword evidence="4" id="KW-1185">Reference proteome</keyword>
<dbReference type="KEGG" id="trg:TRUGW13939_02172"/>
<dbReference type="Gene3D" id="3.40.50.1580">
    <property type="entry name" value="Nucleoside phosphorylase domain"/>
    <property type="match status" value="1"/>
</dbReference>
<dbReference type="Proteomes" id="UP000509510">
    <property type="component" value="Chromosome I"/>
</dbReference>
<name>A0A7H8QMC6_TALRU</name>
<accession>A0A7H8QMC6</accession>
<feature type="domain" description="Nucleoside phosphorylase" evidence="1">
    <location>
        <begin position="611"/>
        <end position="902"/>
    </location>
</feature>
<evidence type="ECO:0000259" key="2">
    <source>
        <dbReference type="Pfam" id="PF24476"/>
    </source>
</evidence>
<dbReference type="EMBL" id="CP055898">
    <property type="protein sequence ID" value="QKX55080.1"/>
    <property type="molecule type" value="Genomic_DNA"/>
</dbReference>
<dbReference type="GO" id="GO:0003824">
    <property type="term" value="F:catalytic activity"/>
    <property type="evidence" value="ECO:0007669"/>
    <property type="project" value="InterPro"/>
</dbReference>
<evidence type="ECO:0000313" key="3">
    <source>
        <dbReference type="EMBL" id="QKX55080.1"/>
    </source>
</evidence>
<organism evidence="3 4">
    <name type="scientific">Talaromyces rugulosus</name>
    <name type="common">Penicillium rugulosum</name>
    <dbReference type="NCBI Taxonomy" id="121627"/>
    <lineage>
        <taxon>Eukaryota</taxon>
        <taxon>Fungi</taxon>
        <taxon>Dikarya</taxon>
        <taxon>Ascomycota</taxon>
        <taxon>Pezizomycotina</taxon>
        <taxon>Eurotiomycetes</taxon>
        <taxon>Eurotiomycetidae</taxon>
        <taxon>Eurotiales</taxon>
        <taxon>Trichocomaceae</taxon>
        <taxon>Talaromyces</taxon>
        <taxon>Talaromyces sect. Islandici</taxon>
    </lineage>
</organism>
<dbReference type="Pfam" id="PF01048">
    <property type="entry name" value="PNP_UDP_1"/>
    <property type="match status" value="1"/>
</dbReference>
<evidence type="ECO:0000259" key="1">
    <source>
        <dbReference type="Pfam" id="PF01048"/>
    </source>
</evidence>
<dbReference type="RefSeq" id="XP_035341259.1">
    <property type="nucleotide sequence ID" value="XM_035485366.1"/>
</dbReference>